<dbReference type="AlphaFoldDB" id="A0AAU9DMF1"/>
<dbReference type="Pfam" id="PF08239">
    <property type="entry name" value="SH3_3"/>
    <property type="match status" value="3"/>
</dbReference>
<dbReference type="Pfam" id="PF01520">
    <property type="entry name" value="Amidase_3"/>
    <property type="match status" value="1"/>
</dbReference>
<sequence>MSVKGLNQLKVFLKKNYINIILLVTIVVGLVSTYTVAMSNVVTIKAKVVNVRTGPMLSYNVMAQLKEGDQIQILEQKNGWDKIRLDGDKIGWVADWLLDSSEIDSATNATGVVNTSGVNIREYANTQSKVLNRLEKGTKVNIVYTKGDWSQITMDGKIGWINNKLFDLTNDEQEKAQTKVYVLRPTINLYQEANPNSHVLATSKQDDQLEVVGSVGDFYQVKNGKNIIGYVSRQLVTTEIPNTGAEQAQEAARPRSLAKATIVIDAGHGGDDPGAQANDNRHYEKNFSLLYAKELRDQLQTKGTKVVMIRNKDSWVSLEDRVKITNKNQPSAFISLHLDSSKSANEASGITTYYYSEKKDLKLAKTLASQFNGLKIPNRNTNFGNFEVIRENDYPGVLLEIGYINSDSDFAQIRSDSYRQQFISRVVLGLESYFK</sequence>
<evidence type="ECO:0000313" key="6">
    <source>
        <dbReference type="Proteomes" id="UP001321861"/>
    </source>
</evidence>
<dbReference type="PROSITE" id="PS51781">
    <property type="entry name" value="SH3B"/>
    <property type="match status" value="2"/>
</dbReference>
<dbReference type="GO" id="GO:0030288">
    <property type="term" value="C:outer membrane-bounded periplasmic space"/>
    <property type="evidence" value="ECO:0007669"/>
    <property type="project" value="TreeGrafter"/>
</dbReference>
<dbReference type="SMART" id="SM00646">
    <property type="entry name" value="Ami_3"/>
    <property type="match status" value="1"/>
</dbReference>
<dbReference type="KEGG" id="xap:XA3_05630"/>
<dbReference type="PANTHER" id="PTHR30404">
    <property type="entry name" value="N-ACETYLMURAMOYL-L-ALANINE AMIDASE"/>
    <property type="match status" value="1"/>
</dbReference>
<dbReference type="PANTHER" id="PTHR30404:SF0">
    <property type="entry name" value="N-ACETYLMURAMOYL-L-ALANINE AMIDASE AMIC"/>
    <property type="match status" value="1"/>
</dbReference>
<dbReference type="Gene3D" id="2.30.30.40">
    <property type="entry name" value="SH3 Domains"/>
    <property type="match status" value="3"/>
</dbReference>
<feature type="domain" description="SH3b" evidence="4">
    <location>
        <begin position="106"/>
        <end position="170"/>
    </location>
</feature>
<organism evidence="5 6">
    <name type="scientific">Xylocopilactobacillus apicola</name>
    <dbReference type="NCBI Taxonomy" id="2932184"/>
    <lineage>
        <taxon>Bacteria</taxon>
        <taxon>Bacillati</taxon>
        <taxon>Bacillota</taxon>
        <taxon>Bacilli</taxon>
        <taxon>Lactobacillales</taxon>
        <taxon>Lactobacillaceae</taxon>
        <taxon>Xylocopilactobacillus</taxon>
    </lineage>
</organism>
<dbReference type="InterPro" id="IPR050695">
    <property type="entry name" value="N-acetylmuramoyl_amidase_3"/>
</dbReference>
<keyword evidence="3" id="KW-1133">Transmembrane helix</keyword>
<dbReference type="PIRSF" id="PIRSF037846">
    <property type="entry name" value="Autolysin_YrvJ_prd"/>
    <property type="match status" value="1"/>
</dbReference>
<keyword evidence="3" id="KW-0472">Membrane</keyword>
<evidence type="ECO:0000259" key="4">
    <source>
        <dbReference type="PROSITE" id="PS51781"/>
    </source>
</evidence>
<dbReference type="EMBL" id="AP026802">
    <property type="protein sequence ID" value="BDR58122.1"/>
    <property type="molecule type" value="Genomic_DNA"/>
</dbReference>
<dbReference type="GO" id="GO:0008745">
    <property type="term" value="F:N-acetylmuramoyl-L-alanine amidase activity"/>
    <property type="evidence" value="ECO:0007669"/>
    <property type="project" value="InterPro"/>
</dbReference>
<dbReference type="SUPFAM" id="SSF53187">
    <property type="entry name" value="Zn-dependent exopeptidases"/>
    <property type="match status" value="1"/>
</dbReference>
<keyword evidence="6" id="KW-1185">Reference proteome</keyword>
<protein>
    <submittedName>
        <fullName evidence="5">N-acetylmuramoyl-L-alanine amidase</fullName>
    </submittedName>
</protein>
<dbReference type="InterPro" id="IPR017293">
    <property type="entry name" value="N-acetylmuramoyl-L-ala_amidase"/>
</dbReference>
<dbReference type="GO" id="GO:0009253">
    <property type="term" value="P:peptidoglycan catabolic process"/>
    <property type="evidence" value="ECO:0007669"/>
    <property type="project" value="InterPro"/>
</dbReference>
<dbReference type="CDD" id="cd02696">
    <property type="entry name" value="MurNAc-LAA"/>
    <property type="match status" value="1"/>
</dbReference>
<evidence type="ECO:0000256" key="2">
    <source>
        <dbReference type="ARBA" id="ARBA00023316"/>
    </source>
</evidence>
<keyword evidence="2" id="KW-0961">Cell wall biogenesis/degradation</keyword>
<dbReference type="Gene3D" id="3.40.630.40">
    <property type="entry name" value="Zn-dependent exopeptidases"/>
    <property type="match status" value="1"/>
</dbReference>
<evidence type="ECO:0000256" key="3">
    <source>
        <dbReference type="SAM" id="Phobius"/>
    </source>
</evidence>
<accession>A0AAU9DMF1</accession>
<name>A0AAU9DMF1_9LACO</name>
<dbReference type="InterPro" id="IPR002508">
    <property type="entry name" value="MurNAc-LAA_cat"/>
</dbReference>
<proteinExistence type="predicted"/>
<dbReference type="Proteomes" id="UP001321861">
    <property type="component" value="Chromosome"/>
</dbReference>
<gene>
    <name evidence="5" type="ORF">XA3_05630</name>
</gene>
<dbReference type="InterPro" id="IPR003646">
    <property type="entry name" value="SH3-like_bac-type"/>
</dbReference>
<evidence type="ECO:0000256" key="1">
    <source>
        <dbReference type="ARBA" id="ARBA00022801"/>
    </source>
</evidence>
<feature type="domain" description="SH3b" evidence="4">
    <location>
        <begin position="39"/>
        <end position="101"/>
    </location>
</feature>
<dbReference type="GO" id="GO:0071555">
    <property type="term" value="P:cell wall organization"/>
    <property type="evidence" value="ECO:0007669"/>
    <property type="project" value="UniProtKB-KW"/>
</dbReference>
<reference evidence="5 6" key="1">
    <citation type="journal article" date="2023" name="Microbiol. Spectr.">
        <title>Symbiosis of Carpenter Bees with Uncharacterized Lactic Acid Bacteria Showing NAD Auxotrophy.</title>
        <authorList>
            <person name="Kawasaki S."/>
            <person name="Ozawa K."/>
            <person name="Mori T."/>
            <person name="Yamamoto A."/>
            <person name="Ito M."/>
            <person name="Ohkuma M."/>
            <person name="Sakamoto M."/>
            <person name="Matsutani M."/>
        </authorList>
    </citation>
    <scope>NUCLEOTIDE SEQUENCE [LARGE SCALE GENOMIC DNA]</scope>
    <source>
        <strain evidence="5 6">XA3</strain>
    </source>
</reference>
<keyword evidence="3" id="KW-0812">Transmembrane</keyword>
<keyword evidence="1" id="KW-0378">Hydrolase</keyword>
<feature type="transmembrane region" description="Helical" evidence="3">
    <location>
        <begin position="20"/>
        <end position="42"/>
    </location>
</feature>
<dbReference type="SMART" id="SM00287">
    <property type="entry name" value="SH3b"/>
    <property type="match status" value="3"/>
</dbReference>
<evidence type="ECO:0000313" key="5">
    <source>
        <dbReference type="EMBL" id="BDR58122.1"/>
    </source>
</evidence>